<evidence type="ECO:0000256" key="4">
    <source>
        <dbReference type="SAM" id="MobiDB-lite"/>
    </source>
</evidence>
<dbReference type="RefSeq" id="XP_018020849.1">
    <property type="nucleotide sequence ID" value="XM_018165360.1"/>
</dbReference>
<dbReference type="Proteomes" id="UP000694843">
    <property type="component" value="Unplaced"/>
</dbReference>
<dbReference type="SMART" id="SM00234">
    <property type="entry name" value="START"/>
    <property type="match status" value="1"/>
</dbReference>
<feature type="domain" description="START" evidence="6">
    <location>
        <begin position="441"/>
        <end position="645"/>
    </location>
</feature>
<dbReference type="SUPFAM" id="SSF55961">
    <property type="entry name" value="Bet v1-like"/>
    <property type="match status" value="1"/>
</dbReference>
<feature type="region of interest" description="Disordered" evidence="4">
    <location>
        <begin position="1"/>
        <end position="25"/>
    </location>
</feature>
<dbReference type="KEGG" id="hazt:108677187"/>
<protein>
    <submittedName>
        <fullName evidence="8">Ceramide transfer protein isoform X1</fullName>
    </submittedName>
</protein>
<dbReference type="OrthoDB" id="2344588at2759"/>
<evidence type="ECO:0000259" key="6">
    <source>
        <dbReference type="PROSITE" id="PS50848"/>
    </source>
</evidence>
<keyword evidence="2" id="KW-0256">Endoplasmic reticulum</keyword>
<dbReference type="InterPro" id="IPR023393">
    <property type="entry name" value="START-like_dom_sf"/>
</dbReference>
<dbReference type="PANTHER" id="PTHR19308:SF53">
    <property type="entry name" value="CERAMIDE TRANSFER PROTEIN"/>
    <property type="match status" value="1"/>
</dbReference>
<name>A0A8B7P405_HYAAZ</name>
<dbReference type="CTD" id="38928"/>
<dbReference type="InterPro" id="IPR001849">
    <property type="entry name" value="PH_domain"/>
</dbReference>
<gene>
    <name evidence="8" type="primary">LOC108677187</name>
</gene>
<dbReference type="PANTHER" id="PTHR19308">
    <property type="entry name" value="PHOSPHATIDYLCHOLINE TRANSFER PROTEIN"/>
    <property type="match status" value="1"/>
</dbReference>
<dbReference type="InterPro" id="IPR051213">
    <property type="entry name" value="START_lipid_transfer"/>
</dbReference>
<dbReference type="GeneID" id="108677187"/>
<dbReference type="CDD" id="cd13283">
    <property type="entry name" value="PH_GPBP"/>
    <property type="match status" value="1"/>
</dbReference>
<dbReference type="InterPro" id="IPR002913">
    <property type="entry name" value="START_lipid-bd_dom"/>
</dbReference>
<accession>A0A8B7P405</accession>
<dbReference type="GO" id="GO:0005783">
    <property type="term" value="C:endoplasmic reticulum"/>
    <property type="evidence" value="ECO:0007669"/>
    <property type="project" value="UniProtKB-SubCell"/>
</dbReference>
<dbReference type="SUPFAM" id="SSF50729">
    <property type="entry name" value="PH domain-like"/>
    <property type="match status" value="1"/>
</dbReference>
<keyword evidence="7" id="KW-1185">Reference proteome</keyword>
<feature type="compositionally biased region" description="Polar residues" evidence="4">
    <location>
        <begin position="1"/>
        <end position="11"/>
    </location>
</feature>
<evidence type="ECO:0000256" key="1">
    <source>
        <dbReference type="ARBA" id="ARBA00004240"/>
    </source>
</evidence>
<dbReference type="Pfam" id="PF01852">
    <property type="entry name" value="START"/>
    <property type="match status" value="1"/>
</dbReference>
<dbReference type="PROSITE" id="PS50848">
    <property type="entry name" value="START"/>
    <property type="match status" value="1"/>
</dbReference>
<evidence type="ECO:0000256" key="3">
    <source>
        <dbReference type="SAM" id="Coils"/>
    </source>
</evidence>
<dbReference type="InterPro" id="IPR011993">
    <property type="entry name" value="PH-like_dom_sf"/>
</dbReference>
<dbReference type="Pfam" id="PF00169">
    <property type="entry name" value="PH"/>
    <property type="match status" value="1"/>
</dbReference>
<sequence length="672" mass="75233">MSTDIASATQLSEDDSDDEKNLNLRNPPVMQGVLSKWTNYIHGWQDRYFVLRDGTLSYYRSQGDASFGCRGSISVSRAIVKAHEIDECRFDVCLNDSVWYLRTERCDVKHQWVDAFELHKENESLNRHGSTVSLSSNSVTAAAAKSSKGGQGSPLKASASHPPRLSKEGDGNASLPSSAALKMHGLRDKLAELETYRDILIKQMDALQSFFDACSDLSKNKSLLCNGSHDSGDVVTAEGELPVAPEVTLTTDMLDKYGASVLDFKGEALTFKATTAGIQQTLAQCVEILSQREEAYKRRLEKEVERRKCAEERVQQYKAQVEECGVSGGGVGAAAVGIGSMPRVTVPADARGMMLGGPDYEEGPHSVMGEDEFYDAVESTLDKMDEEDELRDRLRQRRNAASSVVPSVQHPLWPDINRMAEEHLSLSLEKISVDPNEPGSWMLFHEDGEMKLFRKEVEEDGLILDPCKGIHKVCGATAHEMTHYFWSPELRFDWDVTVEQLTILDSIDDNTIVIHQIHKRVWPIAQRDCLVWSHVRRLDRDHPELKKLSDPPYDAWLVSNKSTSHPDAILDPNRVRVDARTCFLCLTYIEPPLAEGETIETISRDRLIVKVTYTSAVNPGGWAPASVLRAVFKREYPKFLKRFTQFVVDKCKDQPIAFDGLKVVNKSNILRG</sequence>
<evidence type="ECO:0000313" key="8">
    <source>
        <dbReference type="RefSeq" id="XP_018020849.1"/>
    </source>
</evidence>
<dbReference type="OMA" id="LETCHRI"/>
<proteinExistence type="predicted"/>
<dbReference type="AlphaFoldDB" id="A0A8B7P405"/>
<feature type="region of interest" description="Disordered" evidence="4">
    <location>
        <begin position="143"/>
        <end position="177"/>
    </location>
</feature>
<comment type="subcellular location">
    <subcellularLocation>
        <location evidence="1">Endoplasmic reticulum</location>
    </subcellularLocation>
</comment>
<reference evidence="8" key="1">
    <citation type="submission" date="2025-08" db="UniProtKB">
        <authorList>
            <consortium name="RefSeq"/>
        </authorList>
    </citation>
    <scope>IDENTIFICATION</scope>
    <source>
        <tissue evidence="8">Whole organism</tissue>
    </source>
</reference>
<dbReference type="Gene3D" id="3.30.530.20">
    <property type="match status" value="1"/>
</dbReference>
<dbReference type="GO" id="GO:0008289">
    <property type="term" value="F:lipid binding"/>
    <property type="evidence" value="ECO:0007669"/>
    <property type="project" value="InterPro"/>
</dbReference>
<dbReference type="PROSITE" id="PS50003">
    <property type="entry name" value="PH_DOMAIN"/>
    <property type="match status" value="1"/>
</dbReference>
<evidence type="ECO:0000259" key="5">
    <source>
        <dbReference type="PROSITE" id="PS50003"/>
    </source>
</evidence>
<organism evidence="7 8">
    <name type="scientific">Hyalella azteca</name>
    <name type="common">Amphipod</name>
    <dbReference type="NCBI Taxonomy" id="294128"/>
    <lineage>
        <taxon>Eukaryota</taxon>
        <taxon>Metazoa</taxon>
        <taxon>Ecdysozoa</taxon>
        <taxon>Arthropoda</taxon>
        <taxon>Crustacea</taxon>
        <taxon>Multicrustacea</taxon>
        <taxon>Malacostraca</taxon>
        <taxon>Eumalacostraca</taxon>
        <taxon>Peracarida</taxon>
        <taxon>Amphipoda</taxon>
        <taxon>Senticaudata</taxon>
        <taxon>Talitrida</taxon>
        <taxon>Talitroidea</taxon>
        <taxon>Hyalellidae</taxon>
        <taxon>Hyalella</taxon>
    </lineage>
</organism>
<feature type="coiled-coil region" evidence="3">
    <location>
        <begin position="286"/>
        <end position="320"/>
    </location>
</feature>
<dbReference type="Gene3D" id="2.30.29.30">
    <property type="entry name" value="Pleckstrin-homology domain (PH domain)/Phosphotyrosine-binding domain (PTB)"/>
    <property type="match status" value="1"/>
</dbReference>
<keyword evidence="3" id="KW-0175">Coiled coil</keyword>
<evidence type="ECO:0000313" key="7">
    <source>
        <dbReference type="Proteomes" id="UP000694843"/>
    </source>
</evidence>
<feature type="domain" description="PH" evidence="5">
    <location>
        <begin position="27"/>
        <end position="121"/>
    </location>
</feature>
<evidence type="ECO:0000256" key="2">
    <source>
        <dbReference type="ARBA" id="ARBA00022824"/>
    </source>
</evidence>
<dbReference type="SMART" id="SM00233">
    <property type="entry name" value="PH"/>
    <property type="match status" value="1"/>
</dbReference>
<dbReference type="GO" id="GO:0035621">
    <property type="term" value="P:ER to Golgi ceramide transport"/>
    <property type="evidence" value="ECO:0007669"/>
    <property type="project" value="TreeGrafter"/>
</dbReference>